<reference evidence="2" key="5">
    <citation type="journal article" date="2021" name="G3 (Bethesda)">
        <title>Aegilops tauschii genome assembly Aet v5.0 features greater sequence contiguity and improved annotation.</title>
        <authorList>
            <person name="Wang L."/>
            <person name="Zhu T."/>
            <person name="Rodriguez J.C."/>
            <person name="Deal K.R."/>
            <person name="Dubcovsky J."/>
            <person name="McGuire P.E."/>
            <person name="Lux T."/>
            <person name="Spannagl M."/>
            <person name="Mayer K.F.X."/>
            <person name="Baldrich P."/>
            <person name="Meyers B.C."/>
            <person name="Huo N."/>
            <person name="Gu Y.Q."/>
            <person name="Zhou H."/>
            <person name="Devos K.M."/>
            <person name="Bennetzen J.L."/>
            <person name="Unver T."/>
            <person name="Budak H."/>
            <person name="Gulick P.J."/>
            <person name="Galiba G."/>
            <person name="Kalapos B."/>
            <person name="Nelson D.R."/>
            <person name="Li P."/>
            <person name="You F.M."/>
            <person name="Luo M.C."/>
            <person name="Dvorak J."/>
        </authorList>
    </citation>
    <scope>NUCLEOTIDE SEQUENCE [LARGE SCALE GENOMIC DNA]</scope>
    <source>
        <strain evidence="2">cv. AL8/78</strain>
    </source>
</reference>
<dbReference type="PANTHER" id="PTHR35485">
    <property type="entry name" value="OS01G0888900 PROTEIN"/>
    <property type="match status" value="1"/>
</dbReference>
<dbReference type="Proteomes" id="UP000015105">
    <property type="component" value="Chromosome 5D"/>
</dbReference>
<dbReference type="PANTHER" id="PTHR35485:SF9">
    <property type="entry name" value="OS09G0518750 PROTEIN"/>
    <property type="match status" value="1"/>
</dbReference>
<reference evidence="3" key="2">
    <citation type="journal article" date="2017" name="Nat. Plants">
        <title>The Aegilops tauschii genome reveals multiple impacts of transposons.</title>
        <authorList>
            <person name="Zhao G."/>
            <person name="Zou C."/>
            <person name="Li K."/>
            <person name="Wang K."/>
            <person name="Li T."/>
            <person name="Gao L."/>
            <person name="Zhang X."/>
            <person name="Wang H."/>
            <person name="Yang Z."/>
            <person name="Liu X."/>
            <person name="Jiang W."/>
            <person name="Mao L."/>
            <person name="Kong X."/>
            <person name="Jiao Y."/>
            <person name="Jia J."/>
        </authorList>
    </citation>
    <scope>NUCLEOTIDE SEQUENCE [LARGE SCALE GENOMIC DNA]</scope>
    <source>
        <strain evidence="3">cv. AL8/78</strain>
    </source>
</reference>
<organism evidence="2 3">
    <name type="scientific">Aegilops tauschii subsp. strangulata</name>
    <name type="common">Goatgrass</name>
    <dbReference type="NCBI Taxonomy" id="200361"/>
    <lineage>
        <taxon>Eukaryota</taxon>
        <taxon>Viridiplantae</taxon>
        <taxon>Streptophyta</taxon>
        <taxon>Embryophyta</taxon>
        <taxon>Tracheophyta</taxon>
        <taxon>Spermatophyta</taxon>
        <taxon>Magnoliopsida</taxon>
        <taxon>Liliopsida</taxon>
        <taxon>Poales</taxon>
        <taxon>Poaceae</taxon>
        <taxon>BOP clade</taxon>
        <taxon>Pooideae</taxon>
        <taxon>Triticodae</taxon>
        <taxon>Triticeae</taxon>
        <taxon>Triticinae</taxon>
        <taxon>Aegilops</taxon>
    </lineage>
</organism>
<reference evidence="3" key="1">
    <citation type="journal article" date="2014" name="Science">
        <title>Ancient hybridizations among the ancestral genomes of bread wheat.</title>
        <authorList>
            <consortium name="International Wheat Genome Sequencing Consortium,"/>
            <person name="Marcussen T."/>
            <person name="Sandve S.R."/>
            <person name="Heier L."/>
            <person name="Spannagl M."/>
            <person name="Pfeifer M."/>
            <person name="Jakobsen K.S."/>
            <person name="Wulff B.B."/>
            <person name="Steuernagel B."/>
            <person name="Mayer K.F."/>
            <person name="Olsen O.A."/>
        </authorList>
    </citation>
    <scope>NUCLEOTIDE SEQUENCE [LARGE SCALE GENOMIC DNA]</scope>
    <source>
        <strain evidence="3">cv. AL8/78</strain>
    </source>
</reference>
<feature type="region of interest" description="Disordered" evidence="1">
    <location>
        <begin position="157"/>
        <end position="212"/>
    </location>
</feature>
<feature type="compositionally biased region" description="Basic and acidic residues" evidence="1">
    <location>
        <begin position="157"/>
        <end position="178"/>
    </location>
</feature>
<reference evidence="2" key="3">
    <citation type="journal article" date="2017" name="Nature">
        <title>Genome sequence of the progenitor of the wheat D genome Aegilops tauschii.</title>
        <authorList>
            <person name="Luo M.C."/>
            <person name="Gu Y.Q."/>
            <person name="Puiu D."/>
            <person name="Wang H."/>
            <person name="Twardziok S.O."/>
            <person name="Deal K.R."/>
            <person name="Huo N."/>
            <person name="Zhu T."/>
            <person name="Wang L."/>
            <person name="Wang Y."/>
            <person name="McGuire P.E."/>
            <person name="Liu S."/>
            <person name="Long H."/>
            <person name="Ramasamy R.K."/>
            <person name="Rodriguez J.C."/>
            <person name="Van S.L."/>
            <person name="Yuan L."/>
            <person name="Wang Z."/>
            <person name="Xia Z."/>
            <person name="Xiao L."/>
            <person name="Anderson O.D."/>
            <person name="Ouyang S."/>
            <person name="Liang Y."/>
            <person name="Zimin A.V."/>
            <person name="Pertea G."/>
            <person name="Qi P."/>
            <person name="Bennetzen J.L."/>
            <person name="Dai X."/>
            <person name="Dawson M.W."/>
            <person name="Muller H.G."/>
            <person name="Kugler K."/>
            <person name="Rivarola-Duarte L."/>
            <person name="Spannagl M."/>
            <person name="Mayer K.F.X."/>
            <person name="Lu F.H."/>
            <person name="Bevan M.W."/>
            <person name="Leroy P."/>
            <person name="Li P."/>
            <person name="You F.M."/>
            <person name="Sun Q."/>
            <person name="Liu Z."/>
            <person name="Lyons E."/>
            <person name="Wicker T."/>
            <person name="Salzberg S.L."/>
            <person name="Devos K.M."/>
            <person name="Dvorak J."/>
        </authorList>
    </citation>
    <scope>NUCLEOTIDE SEQUENCE [LARGE SCALE GENOMIC DNA]</scope>
    <source>
        <strain evidence="2">cv. AL8/78</strain>
    </source>
</reference>
<protein>
    <submittedName>
        <fullName evidence="2">Uncharacterized protein</fullName>
    </submittedName>
</protein>
<proteinExistence type="predicted"/>
<dbReference type="EnsemblPlants" id="AET5Gv20711100.1">
    <property type="protein sequence ID" value="AET5Gv20711100.1"/>
    <property type="gene ID" value="AET5Gv20711100"/>
</dbReference>
<evidence type="ECO:0000313" key="3">
    <source>
        <dbReference type="Proteomes" id="UP000015105"/>
    </source>
</evidence>
<dbReference type="Gramene" id="AET5Gv20711100.1">
    <property type="protein sequence ID" value="AET5Gv20711100.1"/>
    <property type="gene ID" value="AET5Gv20711100"/>
</dbReference>
<evidence type="ECO:0000313" key="2">
    <source>
        <dbReference type="EnsemblPlants" id="AET5Gv20711100.1"/>
    </source>
</evidence>
<evidence type="ECO:0000256" key="1">
    <source>
        <dbReference type="SAM" id="MobiDB-lite"/>
    </source>
</evidence>
<dbReference type="AlphaFoldDB" id="A0A453LCG1"/>
<sequence>KLLFPSRGRSHAYAARSLQPSTERLPSIMLIRLTNAQVKSLLSSSAIRNLMRMPVRSISQFLKSRHETSQAVKHLLNLTRSSAAAARWICCSGPAMEGIFPFFCSAIRRRRPRPPDRYERLAVPAGAAGGLGREHESLAGGGNYQYSQSCRFPVRRPGADELGLGHDDDRPPPEDHSGELSPSSGGRDGGRGLSRSRRFGSMRMLASCIGGP</sequence>
<reference evidence="2" key="4">
    <citation type="submission" date="2019-03" db="UniProtKB">
        <authorList>
            <consortium name="EnsemblPlants"/>
        </authorList>
    </citation>
    <scope>IDENTIFICATION</scope>
</reference>
<accession>A0A453LCG1</accession>
<name>A0A453LCG1_AEGTS</name>
<keyword evidence="3" id="KW-1185">Reference proteome</keyword>